<dbReference type="SUPFAM" id="SSF47323">
    <property type="entry name" value="Anticodon-binding domain of a subclass of class I aminoacyl-tRNA synthetases"/>
    <property type="match status" value="1"/>
</dbReference>
<dbReference type="PANTHER" id="PTHR10890:SF3">
    <property type="entry name" value="CYSTEINE--TRNA LIGASE, CYTOPLASMIC"/>
    <property type="match status" value="1"/>
</dbReference>
<dbReference type="InterPro" id="IPR032678">
    <property type="entry name" value="tRNA-synt_1_cat_dom"/>
</dbReference>
<comment type="caution">
    <text evidence="11">The sequence shown here is derived from an EMBL/GenBank/DDBJ whole genome shotgun (WGS) entry which is preliminary data.</text>
</comment>
<reference evidence="11 12" key="1">
    <citation type="journal article" date="2016" name="Nat. Commun.">
        <title>Thousands of microbial genomes shed light on interconnected biogeochemical processes in an aquifer system.</title>
        <authorList>
            <person name="Anantharaman K."/>
            <person name="Brown C.T."/>
            <person name="Hug L.A."/>
            <person name="Sharon I."/>
            <person name="Castelle C.J."/>
            <person name="Probst A.J."/>
            <person name="Thomas B.C."/>
            <person name="Singh A."/>
            <person name="Wilkins M.J."/>
            <person name="Karaoz U."/>
            <person name="Brodie E.L."/>
            <person name="Williams K.H."/>
            <person name="Hubbard S.S."/>
            <person name="Banfield J.F."/>
        </authorList>
    </citation>
    <scope>NUCLEOTIDE SEQUENCE [LARGE SCALE GENOMIC DNA]</scope>
</reference>
<comment type="similarity">
    <text evidence="9">Belongs to the class-I aminoacyl-tRNA synthetase family.</text>
</comment>
<keyword evidence="2 9" id="KW-0436">Ligase</keyword>
<dbReference type="GO" id="GO:0004817">
    <property type="term" value="F:cysteine-tRNA ligase activity"/>
    <property type="evidence" value="ECO:0007669"/>
    <property type="project" value="UniProtKB-UniRule"/>
</dbReference>
<keyword evidence="7 9" id="KW-0648">Protein biosynthesis</keyword>
<feature type="binding site" evidence="9">
    <location>
        <position position="244"/>
    </location>
    <ligand>
        <name>Zn(2+)</name>
        <dbReference type="ChEBI" id="CHEBI:29105"/>
    </ligand>
</feature>
<evidence type="ECO:0000256" key="8">
    <source>
        <dbReference type="ARBA" id="ARBA00023146"/>
    </source>
</evidence>
<keyword evidence="8 9" id="KW-0030">Aminoacyl-tRNA synthetase</keyword>
<comment type="caution">
    <text evidence="9">Lacks conserved residue(s) required for the propagation of feature annotation.</text>
</comment>
<comment type="catalytic activity">
    <reaction evidence="9">
        <text>tRNA(Cys) + L-cysteine + ATP = L-cysteinyl-tRNA(Cys) + AMP + diphosphate</text>
        <dbReference type="Rhea" id="RHEA:17773"/>
        <dbReference type="Rhea" id="RHEA-COMP:9661"/>
        <dbReference type="Rhea" id="RHEA-COMP:9679"/>
        <dbReference type="ChEBI" id="CHEBI:30616"/>
        <dbReference type="ChEBI" id="CHEBI:33019"/>
        <dbReference type="ChEBI" id="CHEBI:35235"/>
        <dbReference type="ChEBI" id="CHEBI:78442"/>
        <dbReference type="ChEBI" id="CHEBI:78517"/>
        <dbReference type="ChEBI" id="CHEBI:456215"/>
        <dbReference type="EC" id="6.1.1.16"/>
    </reaction>
</comment>
<dbReference type="EMBL" id="MHVJ01000013">
    <property type="protein sequence ID" value="OHA91419.1"/>
    <property type="molecule type" value="Genomic_DNA"/>
</dbReference>
<dbReference type="PANTHER" id="PTHR10890">
    <property type="entry name" value="CYSTEINYL-TRNA SYNTHETASE"/>
    <property type="match status" value="1"/>
</dbReference>
<dbReference type="InterPro" id="IPR009080">
    <property type="entry name" value="tRNAsynth_Ia_anticodon-bd"/>
</dbReference>
<proteinExistence type="inferred from homology"/>
<dbReference type="Gene3D" id="3.40.50.620">
    <property type="entry name" value="HUPs"/>
    <property type="match status" value="1"/>
</dbReference>
<evidence type="ECO:0000256" key="7">
    <source>
        <dbReference type="ARBA" id="ARBA00022917"/>
    </source>
</evidence>
<keyword evidence="5 9" id="KW-0862">Zinc</keyword>
<dbReference type="GO" id="GO:0008270">
    <property type="term" value="F:zinc ion binding"/>
    <property type="evidence" value="ECO:0007669"/>
    <property type="project" value="UniProtKB-UniRule"/>
</dbReference>
<evidence type="ECO:0000256" key="6">
    <source>
        <dbReference type="ARBA" id="ARBA00022840"/>
    </source>
</evidence>
<dbReference type="HAMAP" id="MF_00041">
    <property type="entry name" value="Cys_tRNA_synth"/>
    <property type="match status" value="1"/>
</dbReference>
<evidence type="ECO:0000256" key="5">
    <source>
        <dbReference type="ARBA" id="ARBA00022833"/>
    </source>
</evidence>
<protein>
    <recommendedName>
        <fullName evidence="9">Cysteine--tRNA ligase</fullName>
        <ecNumber evidence="9">6.1.1.16</ecNumber>
    </recommendedName>
    <alternativeName>
        <fullName evidence="9">Cysteinyl-tRNA synthetase</fullName>
        <shortName evidence="9">CysRS</shortName>
    </alternativeName>
</protein>
<dbReference type="Pfam" id="PF01406">
    <property type="entry name" value="tRNA-synt_1e"/>
    <property type="match status" value="1"/>
</dbReference>
<evidence type="ECO:0000256" key="4">
    <source>
        <dbReference type="ARBA" id="ARBA00022741"/>
    </source>
</evidence>
<dbReference type="PRINTS" id="PR00983">
    <property type="entry name" value="TRNASYNTHCYS"/>
</dbReference>
<feature type="binding site" evidence="9">
    <location>
        <position position="280"/>
    </location>
    <ligand>
        <name>ATP</name>
        <dbReference type="ChEBI" id="CHEBI:30616"/>
    </ligand>
</feature>
<dbReference type="Proteomes" id="UP000178612">
    <property type="component" value="Unassembled WGS sequence"/>
</dbReference>
<name>A0A1G2T3M5_9BACT</name>
<dbReference type="InterPro" id="IPR024909">
    <property type="entry name" value="Cys-tRNA/MSH_ligase"/>
</dbReference>
<keyword evidence="6 9" id="KW-0067">ATP-binding</keyword>
<organism evidence="11 12">
    <name type="scientific">Candidatus Zambryskibacteria bacterium RIFCSPHIGHO2_01_FULL_49_18</name>
    <dbReference type="NCBI Taxonomy" id="1802740"/>
    <lineage>
        <taxon>Bacteria</taxon>
        <taxon>Candidatus Zambryskiibacteriota</taxon>
    </lineage>
</organism>
<dbReference type="InterPro" id="IPR015803">
    <property type="entry name" value="Cys-tRNA-ligase"/>
</dbReference>
<evidence type="ECO:0000256" key="1">
    <source>
        <dbReference type="ARBA" id="ARBA00011245"/>
    </source>
</evidence>
<dbReference type="EC" id="6.1.1.16" evidence="9"/>
<evidence type="ECO:0000259" key="10">
    <source>
        <dbReference type="Pfam" id="PF01406"/>
    </source>
</evidence>
<dbReference type="InterPro" id="IPR014729">
    <property type="entry name" value="Rossmann-like_a/b/a_fold"/>
</dbReference>
<evidence type="ECO:0000256" key="9">
    <source>
        <dbReference type="HAMAP-Rule" id="MF_00041"/>
    </source>
</evidence>
<dbReference type="GO" id="GO:0005524">
    <property type="term" value="F:ATP binding"/>
    <property type="evidence" value="ECO:0007669"/>
    <property type="project" value="UniProtKB-UniRule"/>
</dbReference>
<dbReference type="GO" id="GO:0006423">
    <property type="term" value="P:cysteinyl-tRNA aminoacylation"/>
    <property type="evidence" value="ECO:0007669"/>
    <property type="project" value="UniProtKB-UniRule"/>
</dbReference>
<feature type="short sequence motif" description="'HIGH' region" evidence="9">
    <location>
        <begin position="29"/>
        <end position="39"/>
    </location>
</feature>
<feature type="binding site" evidence="9">
    <location>
        <position position="27"/>
    </location>
    <ligand>
        <name>Zn(2+)</name>
        <dbReference type="ChEBI" id="CHEBI:29105"/>
    </ligand>
</feature>
<comment type="subunit">
    <text evidence="1 9">Monomer.</text>
</comment>
<keyword evidence="3 9" id="KW-0479">Metal-binding</keyword>
<feature type="binding site" evidence="9">
    <location>
        <position position="219"/>
    </location>
    <ligand>
        <name>Zn(2+)</name>
        <dbReference type="ChEBI" id="CHEBI:29105"/>
    </ligand>
</feature>
<dbReference type="SUPFAM" id="SSF52374">
    <property type="entry name" value="Nucleotidylyl transferase"/>
    <property type="match status" value="1"/>
</dbReference>
<evidence type="ECO:0000313" key="11">
    <source>
        <dbReference type="EMBL" id="OHA91419.1"/>
    </source>
</evidence>
<evidence type="ECO:0000313" key="12">
    <source>
        <dbReference type="Proteomes" id="UP000178612"/>
    </source>
</evidence>
<keyword evidence="9" id="KW-0963">Cytoplasm</keyword>
<dbReference type="NCBIfam" id="TIGR00435">
    <property type="entry name" value="cysS"/>
    <property type="match status" value="1"/>
</dbReference>
<accession>A0A1G2T3M5</accession>
<keyword evidence="4 9" id="KW-0547">Nucleotide-binding</keyword>
<gene>
    <name evidence="9" type="primary">cysS</name>
    <name evidence="11" type="ORF">A2758_02670</name>
</gene>
<evidence type="ECO:0000256" key="2">
    <source>
        <dbReference type="ARBA" id="ARBA00022598"/>
    </source>
</evidence>
<dbReference type="AlphaFoldDB" id="A0A1G2T3M5"/>
<sequence length="474" mass="53273">MKFHNTLTGKTEEFHPIDEIKVRMYHCGPTVYGIQHIGNLSMFVFTDILRRTLELGGWTAKQVINITDFGHLTSDADEGEDKMAKGLKKEGLEFTLENMLALGKKYGGIFLNDLSKLNIKTEGTFFPYASDYVVDQIDLVRKLEEKGFVYVASDGVYFDTGKFSGYGKLGGLSDSETQARVISNPEKKSPRDFVVWKLNSELGWQSPWGQGFPGWHIECSAMILKLLGEQIDIHTGGIEHIPVHHNNEIAQSEAATGKTPFSRFWLHRAHLQIGGQKIAKSEGNVVYLSEIIEKGFSPLAFRYMLLQSHYRTPASFTWEALEAAQNAYRKLKELVSTPSASGTSPFAEGGKIKLNSPPAKGELEGVYIQEFKSVLENDLNTPAALAVVWNLIKDEAISPADKYATLLEFDKVLGLDLAHNEFLDVSREIVELGEKRQKAKEDKNFEEADKIRQEIEDKGFEIRDIDNTFLILKK</sequence>
<dbReference type="GO" id="GO:0005829">
    <property type="term" value="C:cytosol"/>
    <property type="evidence" value="ECO:0007669"/>
    <property type="project" value="TreeGrafter"/>
</dbReference>
<evidence type="ECO:0000256" key="3">
    <source>
        <dbReference type="ARBA" id="ARBA00022723"/>
    </source>
</evidence>
<comment type="cofactor">
    <cofactor evidence="9">
        <name>Zn(2+)</name>
        <dbReference type="ChEBI" id="CHEBI:29105"/>
    </cofactor>
    <text evidence="9">Binds 1 zinc ion per subunit.</text>
</comment>
<comment type="subcellular location">
    <subcellularLocation>
        <location evidence="9">Cytoplasm</location>
    </subcellularLocation>
</comment>
<feature type="binding site" evidence="9">
    <location>
        <position position="248"/>
    </location>
    <ligand>
        <name>Zn(2+)</name>
        <dbReference type="ChEBI" id="CHEBI:29105"/>
    </ligand>
</feature>
<dbReference type="Gene3D" id="1.20.120.1910">
    <property type="entry name" value="Cysteine-tRNA ligase, C-terminal anti-codon recognition domain"/>
    <property type="match status" value="1"/>
</dbReference>
<feature type="domain" description="tRNA synthetases class I catalytic" evidence="10">
    <location>
        <begin position="14"/>
        <end position="325"/>
    </location>
</feature>